<dbReference type="OrthoDB" id="524326at2759"/>
<dbReference type="Proteomes" id="UP000271241">
    <property type="component" value="Unassembled WGS sequence"/>
</dbReference>
<dbReference type="EMBL" id="KZ992784">
    <property type="protein sequence ID" value="RKP06979.1"/>
    <property type="molecule type" value="Genomic_DNA"/>
</dbReference>
<feature type="domain" description="EH" evidence="2">
    <location>
        <begin position="184"/>
        <end position="269"/>
    </location>
</feature>
<dbReference type="PANTHER" id="PTHR11216">
    <property type="entry name" value="EH DOMAIN"/>
    <property type="match status" value="1"/>
</dbReference>
<dbReference type="InterPro" id="IPR011992">
    <property type="entry name" value="EF-hand-dom_pair"/>
</dbReference>
<feature type="region of interest" description="Disordered" evidence="1">
    <location>
        <begin position="1"/>
        <end position="26"/>
    </location>
</feature>
<dbReference type="SUPFAM" id="SSF47473">
    <property type="entry name" value="EF-hand"/>
    <property type="match status" value="2"/>
</dbReference>
<dbReference type="Pfam" id="PF12763">
    <property type="entry name" value="EH"/>
    <property type="match status" value="2"/>
</dbReference>
<dbReference type="GO" id="GO:0016197">
    <property type="term" value="P:endosomal transport"/>
    <property type="evidence" value="ECO:0007669"/>
    <property type="project" value="TreeGrafter"/>
</dbReference>
<evidence type="ECO:0000313" key="4">
    <source>
        <dbReference type="Proteomes" id="UP000271241"/>
    </source>
</evidence>
<reference evidence="4" key="1">
    <citation type="journal article" date="2018" name="Nat. Microbiol.">
        <title>Leveraging single-cell genomics to expand the fungal tree of life.</title>
        <authorList>
            <person name="Ahrendt S.R."/>
            <person name="Quandt C.A."/>
            <person name="Ciobanu D."/>
            <person name="Clum A."/>
            <person name="Salamov A."/>
            <person name="Andreopoulos B."/>
            <person name="Cheng J.F."/>
            <person name="Woyke T."/>
            <person name="Pelin A."/>
            <person name="Henrissat B."/>
            <person name="Reynolds N.K."/>
            <person name="Benny G.L."/>
            <person name="Smith M.E."/>
            <person name="James T.Y."/>
            <person name="Grigoriev I.V."/>
        </authorList>
    </citation>
    <scope>NUCLEOTIDE SEQUENCE [LARGE SCALE GENOMIC DNA]</scope>
    <source>
        <strain evidence="4">RSA 1356</strain>
    </source>
</reference>
<proteinExistence type="predicted"/>
<dbReference type="PANTHER" id="PTHR11216:SF170">
    <property type="entry name" value="DYNAMIN ASSOCIATED PROTEIN 160, ISOFORM D"/>
    <property type="match status" value="1"/>
</dbReference>
<sequence>MSVARTGTVRGAPPSSLGGGSGSQMQLTPEERHIFAQLYTYAGPDSQTGTLQGQKVVPFFQKSRLPASVLGEIWQIADYEDRGYLTQAQFNIALKLIALAQDGKAATPNNLNAEARLPVFGDLYLEPYDPDAPERNLANVSTPLPPMRTGGMPAAAVSPALPTGGSGPAPSSPVYENDPIGPEMRSKFASLFASCQPTNGQLDGERARGIFIKSKLPMEKLGQIWTLADTRNRGRLDVHEFTIAMYFIQRTMDGSIKQLPTKLPPGFYPGGVTGGPPSSALARAASPLPHTISAGTLPRHFTGGSDRSPALPRQLTGDASRLNAFSVDTSDSADWDVPMDQRATFGRFFDQLDGARRGSIGGRQALILAVMVHQH</sequence>
<dbReference type="InterPro" id="IPR000261">
    <property type="entry name" value="EH_dom"/>
</dbReference>
<evidence type="ECO:0000256" key="1">
    <source>
        <dbReference type="SAM" id="MobiDB-lite"/>
    </source>
</evidence>
<dbReference type="GO" id="GO:0005886">
    <property type="term" value="C:plasma membrane"/>
    <property type="evidence" value="ECO:0007669"/>
    <property type="project" value="TreeGrafter"/>
</dbReference>
<organism evidence="3 4">
    <name type="scientific">Thamnocephalis sphaerospora</name>
    <dbReference type="NCBI Taxonomy" id="78915"/>
    <lineage>
        <taxon>Eukaryota</taxon>
        <taxon>Fungi</taxon>
        <taxon>Fungi incertae sedis</taxon>
        <taxon>Zoopagomycota</taxon>
        <taxon>Zoopagomycotina</taxon>
        <taxon>Zoopagomycetes</taxon>
        <taxon>Zoopagales</taxon>
        <taxon>Sigmoideomycetaceae</taxon>
        <taxon>Thamnocephalis</taxon>
    </lineage>
</organism>
<protein>
    <recommendedName>
        <fullName evidence="2">EH domain-containing protein</fullName>
    </recommendedName>
</protein>
<dbReference type="STRING" id="78915.A0A4V1IWB5"/>
<dbReference type="SMART" id="SM00027">
    <property type="entry name" value="EH"/>
    <property type="match status" value="2"/>
</dbReference>
<evidence type="ECO:0000313" key="3">
    <source>
        <dbReference type="EMBL" id="RKP06979.1"/>
    </source>
</evidence>
<dbReference type="GO" id="GO:0006897">
    <property type="term" value="P:endocytosis"/>
    <property type="evidence" value="ECO:0007669"/>
    <property type="project" value="TreeGrafter"/>
</dbReference>
<accession>A0A4V1IWB5</accession>
<dbReference type="AlphaFoldDB" id="A0A4V1IWB5"/>
<feature type="domain" description="EH" evidence="2">
    <location>
        <begin position="31"/>
        <end position="111"/>
    </location>
</feature>
<feature type="region of interest" description="Disordered" evidence="1">
    <location>
        <begin position="292"/>
        <end position="312"/>
    </location>
</feature>
<gene>
    <name evidence="3" type="ORF">THASP1DRAFT_31204</name>
</gene>
<evidence type="ECO:0000259" key="2">
    <source>
        <dbReference type="PROSITE" id="PS50031"/>
    </source>
</evidence>
<dbReference type="Gene3D" id="1.10.238.10">
    <property type="entry name" value="EF-hand"/>
    <property type="match status" value="2"/>
</dbReference>
<name>A0A4V1IWB5_9FUNG</name>
<dbReference type="CDD" id="cd00052">
    <property type="entry name" value="EH"/>
    <property type="match status" value="2"/>
</dbReference>
<dbReference type="PROSITE" id="PS50031">
    <property type="entry name" value="EH"/>
    <property type="match status" value="2"/>
</dbReference>
<dbReference type="GO" id="GO:0005737">
    <property type="term" value="C:cytoplasm"/>
    <property type="evidence" value="ECO:0007669"/>
    <property type="project" value="TreeGrafter"/>
</dbReference>
<keyword evidence="4" id="KW-1185">Reference proteome</keyword>